<evidence type="ECO:0000259" key="2">
    <source>
        <dbReference type="PROSITE" id="PS51724"/>
    </source>
</evidence>
<proteinExistence type="predicted"/>
<organism evidence="3 4">
    <name type="scientific">Candidatus Limivivens intestinipullorum</name>
    <dbReference type="NCBI Taxonomy" id="2840858"/>
    <lineage>
        <taxon>Bacteria</taxon>
        <taxon>Bacillati</taxon>
        <taxon>Bacillota</taxon>
        <taxon>Clostridia</taxon>
        <taxon>Lachnospirales</taxon>
        <taxon>Lachnospiraceae</taxon>
        <taxon>Lachnospiraceae incertae sedis</taxon>
        <taxon>Candidatus Limivivens</taxon>
    </lineage>
</organism>
<dbReference type="InterPro" id="IPR050695">
    <property type="entry name" value="N-acetylmuramoyl_amidase_3"/>
</dbReference>
<accession>A0A9D1ER59</accession>
<evidence type="ECO:0000313" key="3">
    <source>
        <dbReference type="EMBL" id="HIS30450.1"/>
    </source>
</evidence>
<evidence type="ECO:0000313" key="4">
    <source>
        <dbReference type="Proteomes" id="UP000823935"/>
    </source>
</evidence>
<dbReference type="CDD" id="cd02696">
    <property type="entry name" value="MurNAc-LAA"/>
    <property type="match status" value="1"/>
</dbReference>
<dbReference type="PANTHER" id="PTHR30404">
    <property type="entry name" value="N-ACETYLMURAMOYL-L-ALANINE AMIDASE"/>
    <property type="match status" value="1"/>
</dbReference>
<dbReference type="SUPFAM" id="SSF110997">
    <property type="entry name" value="Sporulation related repeat"/>
    <property type="match status" value="1"/>
</dbReference>
<dbReference type="Pfam" id="PF05036">
    <property type="entry name" value="SPOR"/>
    <property type="match status" value="1"/>
</dbReference>
<dbReference type="EMBL" id="DVIQ01000018">
    <property type="protein sequence ID" value="HIS30450.1"/>
    <property type="molecule type" value="Genomic_DNA"/>
</dbReference>
<dbReference type="Pfam" id="PF01520">
    <property type="entry name" value="Amidase_3"/>
    <property type="match status" value="1"/>
</dbReference>
<gene>
    <name evidence="3" type="ORF">IAB44_02725</name>
</gene>
<feature type="domain" description="SPOR" evidence="2">
    <location>
        <begin position="188"/>
        <end position="264"/>
    </location>
</feature>
<dbReference type="SMART" id="SM00646">
    <property type="entry name" value="Ami_3"/>
    <property type="match status" value="1"/>
</dbReference>
<comment type="caution">
    <text evidence="3">The sequence shown here is derived from an EMBL/GenBank/DDBJ whole genome shotgun (WGS) entry which is preliminary data.</text>
</comment>
<reference evidence="3" key="2">
    <citation type="journal article" date="2021" name="PeerJ">
        <title>Extensive microbial diversity within the chicken gut microbiome revealed by metagenomics and culture.</title>
        <authorList>
            <person name="Gilroy R."/>
            <person name="Ravi A."/>
            <person name="Getino M."/>
            <person name="Pursley I."/>
            <person name="Horton D.L."/>
            <person name="Alikhan N.F."/>
            <person name="Baker D."/>
            <person name="Gharbi K."/>
            <person name="Hall N."/>
            <person name="Watson M."/>
            <person name="Adriaenssens E.M."/>
            <person name="Foster-Nyarko E."/>
            <person name="Jarju S."/>
            <person name="Secka A."/>
            <person name="Antonio M."/>
            <person name="Oren A."/>
            <person name="Chaudhuri R.R."/>
            <person name="La Ragione R."/>
            <person name="Hildebrand F."/>
            <person name="Pallen M.J."/>
        </authorList>
    </citation>
    <scope>NUCLEOTIDE SEQUENCE</scope>
    <source>
        <strain evidence="3">CHK190-19873</strain>
    </source>
</reference>
<evidence type="ECO:0000256" key="1">
    <source>
        <dbReference type="ARBA" id="ARBA00022801"/>
    </source>
</evidence>
<keyword evidence="1" id="KW-0378">Hydrolase</keyword>
<name>A0A9D1ER59_9FIRM</name>
<dbReference type="GO" id="GO:0009253">
    <property type="term" value="P:peptidoglycan catabolic process"/>
    <property type="evidence" value="ECO:0007669"/>
    <property type="project" value="InterPro"/>
</dbReference>
<dbReference type="InterPro" id="IPR007730">
    <property type="entry name" value="SPOR-like_dom"/>
</dbReference>
<protein>
    <submittedName>
        <fullName evidence="3">N-acetylmuramoyl-L-alanine amidase</fullName>
    </submittedName>
</protein>
<dbReference type="PROSITE" id="PS51724">
    <property type="entry name" value="SPOR"/>
    <property type="match status" value="1"/>
</dbReference>
<dbReference type="PANTHER" id="PTHR30404:SF0">
    <property type="entry name" value="N-ACETYLMURAMOYL-L-ALANINE AMIDASE AMIC"/>
    <property type="match status" value="1"/>
</dbReference>
<dbReference type="Gene3D" id="3.40.630.40">
    <property type="entry name" value="Zn-dependent exopeptidases"/>
    <property type="match status" value="1"/>
</dbReference>
<dbReference type="SUPFAM" id="SSF53187">
    <property type="entry name" value="Zn-dependent exopeptidases"/>
    <property type="match status" value="1"/>
</dbReference>
<dbReference type="GO" id="GO:0008745">
    <property type="term" value="F:N-acetylmuramoyl-L-alanine amidase activity"/>
    <property type="evidence" value="ECO:0007669"/>
    <property type="project" value="InterPro"/>
</dbReference>
<reference evidence="3" key="1">
    <citation type="submission" date="2020-10" db="EMBL/GenBank/DDBJ databases">
        <authorList>
            <person name="Gilroy R."/>
        </authorList>
    </citation>
    <scope>NUCLEOTIDE SEQUENCE</scope>
    <source>
        <strain evidence="3">CHK190-19873</strain>
    </source>
</reference>
<dbReference type="InterPro" id="IPR036680">
    <property type="entry name" value="SPOR-like_sf"/>
</dbReference>
<sequence>MPKTVVIDAGHGGRDSGAVYENRLEKDDNLDLALAVGEILQNNGVDVIYTRTEDIYQQPIEKARIANESLGDFFVSIHRNSGAVPGQYSGVETLVYENSGVRAEMAENINKELEKVGFRNLGVEERPGLVVLRRTRMPAVLVEAGFINSDADNEIFDSRFQEMAQAIADGILNTIQDTHMQEDSHEETGEAKIYSIQTGAFQNRKNAFEMLFALVGQGFPAWISQEGDVFRVRVGAWDTMDEAAEMEKILRQYGYSTWMTTLTV</sequence>
<dbReference type="Gene3D" id="3.30.70.1070">
    <property type="entry name" value="Sporulation related repeat"/>
    <property type="match status" value="1"/>
</dbReference>
<dbReference type="AlphaFoldDB" id="A0A9D1ER59"/>
<dbReference type="Proteomes" id="UP000823935">
    <property type="component" value="Unassembled WGS sequence"/>
</dbReference>
<dbReference type="InterPro" id="IPR002508">
    <property type="entry name" value="MurNAc-LAA_cat"/>
</dbReference>
<dbReference type="GO" id="GO:0030288">
    <property type="term" value="C:outer membrane-bounded periplasmic space"/>
    <property type="evidence" value="ECO:0007669"/>
    <property type="project" value="TreeGrafter"/>
</dbReference>
<dbReference type="GO" id="GO:0042834">
    <property type="term" value="F:peptidoglycan binding"/>
    <property type="evidence" value="ECO:0007669"/>
    <property type="project" value="InterPro"/>
</dbReference>